<sequence>MVLNEEEIITDFLEFDDGSLVEEWMEFSMGMSNDPIVGFSIEVPMASKRMEIAYEREDRDKDESYDGADMIIFVLQNLDFGFEELLSIIRVCRSLRDAIQKDPYLWRSIHIFPNR</sequence>
<comment type="caution">
    <text evidence="2">The sequence shown here is derived from an EMBL/GenBank/DDBJ whole genome shotgun (WGS) entry which is preliminary data.</text>
</comment>
<gene>
    <name evidence="2" type="ORF">SASPL_156458</name>
</gene>
<name>A0A8X8YWS4_SALSN</name>
<evidence type="ECO:0000313" key="2">
    <source>
        <dbReference type="EMBL" id="KAG6383774.1"/>
    </source>
</evidence>
<keyword evidence="3" id="KW-1185">Reference proteome</keyword>
<feature type="domain" description="F-box" evidence="1">
    <location>
        <begin position="72"/>
        <end position="111"/>
    </location>
</feature>
<dbReference type="AlphaFoldDB" id="A0A8X8YWS4"/>
<dbReference type="EMBL" id="PNBA02000402">
    <property type="protein sequence ID" value="KAG6383774.1"/>
    <property type="molecule type" value="Genomic_DNA"/>
</dbReference>
<organism evidence="2">
    <name type="scientific">Salvia splendens</name>
    <name type="common">Scarlet sage</name>
    <dbReference type="NCBI Taxonomy" id="180675"/>
    <lineage>
        <taxon>Eukaryota</taxon>
        <taxon>Viridiplantae</taxon>
        <taxon>Streptophyta</taxon>
        <taxon>Embryophyta</taxon>
        <taxon>Tracheophyta</taxon>
        <taxon>Spermatophyta</taxon>
        <taxon>Magnoliopsida</taxon>
        <taxon>eudicotyledons</taxon>
        <taxon>Gunneridae</taxon>
        <taxon>Pentapetalae</taxon>
        <taxon>asterids</taxon>
        <taxon>lamiids</taxon>
        <taxon>Lamiales</taxon>
        <taxon>Lamiaceae</taxon>
        <taxon>Nepetoideae</taxon>
        <taxon>Mentheae</taxon>
        <taxon>Salviinae</taxon>
        <taxon>Salvia</taxon>
        <taxon>Salvia subgen. Calosphace</taxon>
        <taxon>core Calosphace</taxon>
    </lineage>
</organism>
<accession>A0A8X8YWS4</accession>
<protein>
    <recommendedName>
        <fullName evidence="1">F-box domain-containing protein</fullName>
    </recommendedName>
</protein>
<dbReference type="Proteomes" id="UP000298416">
    <property type="component" value="Unassembled WGS sequence"/>
</dbReference>
<dbReference type="SUPFAM" id="SSF81383">
    <property type="entry name" value="F-box domain"/>
    <property type="match status" value="1"/>
</dbReference>
<dbReference type="InterPro" id="IPR001810">
    <property type="entry name" value="F-box_dom"/>
</dbReference>
<evidence type="ECO:0000313" key="3">
    <source>
        <dbReference type="Proteomes" id="UP000298416"/>
    </source>
</evidence>
<reference evidence="2" key="2">
    <citation type="submission" date="2020-08" db="EMBL/GenBank/DDBJ databases">
        <title>Plant Genome Project.</title>
        <authorList>
            <person name="Zhang R.-G."/>
        </authorList>
    </citation>
    <scope>NUCLEOTIDE SEQUENCE</scope>
    <source>
        <strain evidence="2">Huo1</strain>
        <tissue evidence="2">Leaf</tissue>
    </source>
</reference>
<proteinExistence type="predicted"/>
<dbReference type="Pfam" id="PF12937">
    <property type="entry name" value="F-box-like"/>
    <property type="match status" value="1"/>
</dbReference>
<dbReference type="InterPro" id="IPR036047">
    <property type="entry name" value="F-box-like_dom_sf"/>
</dbReference>
<evidence type="ECO:0000259" key="1">
    <source>
        <dbReference type="Pfam" id="PF12937"/>
    </source>
</evidence>
<reference evidence="2" key="1">
    <citation type="submission" date="2018-01" db="EMBL/GenBank/DDBJ databases">
        <authorList>
            <person name="Mao J.F."/>
        </authorList>
    </citation>
    <scope>NUCLEOTIDE SEQUENCE</scope>
    <source>
        <strain evidence="2">Huo1</strain>
        <tissue evidence="2">Leaf</tissue>
    </source>
</reference>